<proteinExistence type="predicted"/>
<dbReference type="Proteomes" id="UP001319846">
    <property type="component" value="Unassembled WGS sequence"/>
</dbReference>
<accession>A0ACC5VYQ1</accession>
<keyword evidence="2" id="KW-1185">Reference proteome</keyword>
<name>A0ACC5VYQ1_9GAMM</name>
<protein>
    <submittedName>
        <fullName evidence="1">Uncharacterized protein</fullName>
    </submittedName>
</protein>
<evidence type="ECO:0000313" key="2">
    <source>
        <dbReference type="Proteomes" id="UP001319846"/>
    </source>
</evidence>
<dbReference type="EMBL" id="JABYQT010000019">
    <property type="protein sequence ID" value="MBZ5489227.1"/>
    <property type="molecule type" value="Genomic_DNA"/>
</dbReference>
<sequence length="131" mass="14388">MHHKQLLTTAAVFLLSYSGVHADTFDSFGARASDTIESYDGPLEAYTRPKSCEMAAASAGMVMREHLWGSTVSRDFEEEELKKAKQEDTTASASLDLALAKASTYDLDAFSSVDDFTDQYYQDCVAFDGSE</sequence>
<organism evidence="1 2">
    <name type="scientific">Vreelandella aquamarina</name>
    <dbReference type="NCBI Taxonomy" id="77097"/>
    <lineage>
        <taxon>Bacteria</taxon>
        <taxon>Pseudomonadati</taxon>
        <taxon>Pseudomonadota</taxon>
        <taxon>Gammaproteobacteria</taxon>
        <taxon>Oceanospirillales</taxon>
        <taxon>Halomonadaceae</taxon>
        <taxon>Vreelandella</taxon>
    </lineage>
</organism>
<evidence type="ECO:0000313" key="1">
    <source>
        <dbReference type="EMBL" id="MBZ5489227.1"/>
    </source>
</evidence>
<comment type="caution">
    <text evidence="1">The sequence shown here is derived from an EMBL/GenBank/DDBJ whole genome shotgun (WGS) entry which is preliminary data.</text>
</comment>
<gene>
    <name evidence="1" type="ORF">HW452_17035</name>
</gene>
<reference evidence="1" key="1">
    <citation type="submission" date="2020-06" db="EMBL/GenBank/DDBJ databases">
        <title>Whole Genome Sequence of Halomonas aquamarina MB598.</title>
        <authorList>
            <person name="Pervaiz M."/>
            <person name="Fariq A."/>
            <person name="Yasmin A."/>
            <person name="Welch M."/>
        </authorList>
    </citation>
    <scope>NUCLEOTIDE SEQUENCE</scope>
    <source>
        <strain evidence="1">MB598</strain>
    </source>
</reference>